<dbReference type="OrthoDB" id="425534at2759"/>
<feature type="region of interest" description="Disordered" evidence="3">
    <location>
        <begin position="564"/>
        <end position="584"/>
    </location>
</feature>
<organism evidence="7 8">
    <name type="scientific">Pterulicium gracile</name>
    <dbReference type="NCBI Taxonomy" id="1884261"/>
    <lineage>
        <taxon>Eukaryota</taxon>
        <taxon>Fungi</taxon>
        <taxon>Dikarya</taxon>
        <taxon>Basidiomycota</taxon>
        <taxon>Agaricomycotina</taxon>
        <taxon>Agaricomycetes</taxon>
        <taxon>Agaricomycetidae</taxon>
        <taxon>Agaricales</taxon>
        <taxon>Pleurotineae</taxon>
        <taxon>Pterulaceae</taxon>
        <taxon>Pterulicium</taxon>
    </lineage>
</organism>
<evidence type="ECO:0000259" key="5">
    <source>
        <dbReference type="Pfam" id="PF00561"/>
    </source>
</evidence>
<dbReference type="AlphaFoldDB" id="A0A5C3Q776"/>
<dbReference type="STRING" id="1884261.A0A5C3Q776"/>
<evidence type="ECO:0000313" key="7">
    <source>
        <dbReference type="EMBL" id="TFK97416.1"/>
    </source>
</evidence>
<dbReference type="InterPro" id="IPR013595">
    <property type="entry name" value="Pept_S33_TAP-like_C"/>
</dbReference>
<dbReference type="InterPro" id="IPR000073">
    <property type="entry name" value="AB_hydrolase_1"/>
</dbReference>
<protein>
    <submittedName>
        <fullName evidence="7">Alpha/Beta hydrolase protein</fullName>
    </submittedName>
</protein>
<evidence type="ECO:0000313" key="8">
    <source>
        <dbReference type="Proteomes" id="UP000305067"/>
    </source>
</evidence>
<feature type="signal peptide" evidence="4">
    <location>
        <begin position="1"/>
        <end position="27"/>
    </location>
</feature>
<evidence type="ECO:0000256" key="4">
    <source>
        <dbReference type="SAM" id="SignalP"/>
    </source>
</evidence>
<comment type="similarity">
    <text evidence="1">Belongs to the peptidase S33 family.</text>
</comment>
<dbReference type="Pfam" id="PF08386">
    <property type="entry name" value="Abhydrolase_4"/>
    <property type="match status" value="1"/>
</dbReference>
<dbReference type="PANTHER" id="PTHR43248">
    <property type="entry name" value="2-SUCCINYL-6-HYDROXY-2,4-CYCLOHEXADIENE-1-CARBOXYLATE SYNTHASE"/>
    <property type="match status" value="1"/>
</dbReference>
<evidence type="ECO:0000259" key="6">
    <source>
        <dbReference type="Pfam" id="PF08386"/>
    </source>
</evidence>
<keyword evidence="2 7" id="KW-0378">Hydrolase</keyword>
<dbReference type="PANTHER" id="PTHR43248:SF25">
    <property type="entry name" value="AB HYDROLASE-1 DOMAIN-CONTAINING PROTEIN-RELATED"/>
    <property type="match status" value="1"/>
</dbReference>
<evidence type="ECO:0000256" key="2">
    <source>
        <dbReference type="ARBA" id="ARBA00022801"/>
    </source>
</evidence>
<dbReference type="Pfam" id="PF00561">
    <property type="entry name" value="Abhydrolase_1"/>
    <property type="match status" value="1"/>
</dbReference>
<dbReference type="InterPro" id="IPR029058">
    <property type="entry name" value="AB_hydrolase_fold"/>
</dbReference>
<evidence type="ECO:0000256" key="3">
    <source>
        <dbReference type="SAM" id="MobiDB-lite"/>
    </source>
</evidence>
<feature type="domain" description="Peptidase S33 tripeptidyl aminopeptidase-like C-terminal" evidence="6">
    <location>
        <begin position="446"/>
        <end position="542"/>
    </location>
</feature>
<sequence length="608" mass="65224">MVQSSSSRFSTIATGSLWLSLVSFVAAQGSVSGGFNWESIEPSTELQWVSCYDRPLQCARLSVPLDYKNPSLGTAAIAITRVPSPLAGTAAYRGPIIFNPGGPGGSGVEQTVALGGSWIGGIFPEQFDFIGFDPRGVRFSTPQIQIFQTDREMDQFNEQMGQGLAELSPESWDTLPQRLAILNDIGDLINTNFGDVLQHMTTENVARDMMAIVEASGFEKIQYYGVSYGTVLGATFATLFPDRVERMIIDAVSDIPGYYSNDWSQNVLDTDRTLLYVFEACNAAGARTCPFAESSIEQTQRRFDAILTDLEEKPFMLTPNLQFERSLFLSSIHNFLYSPTGYSSLIDLIIAVETRDVDTLVQALGGGAEANSVRKRGLPRMRAVPPKGYFEDLPGDLLELPGIADEASMETAATLAIRCTDGGEVKDTAEDLQEYARKTRGISQYFPDAADTVRIVCAGWKVHPETFRGPIGSQNTPLLVIGNTFDPITPIEAARNTVEAFPGSVLLTYDAPGHGSILSSCIRTQMNQYLISGELPAPGGVCNMTTPLFGSSLAPAPSSFDFEGLTDNSEAASGGGGRGGDGESAAVSVRSSGIVSSLLLAMAVAALM</sequence>
<dbReference type="SUPFAM" id="SSF53474">
    <property type="entry name" value="alpha/beta-Hydrolases"/>
    <property type="match status" value="1"/>
</dbReference>
<keyword evidence="4" id="KW-0732">Signal</keyword>
<keyword evidence="8" id="KW-1185">Reference proteome</keyword>
<gene>
    <name evidence="7" type="ORF">BDV98DRAFT_596628</name>
</gene>
<feature type="chain" id="PRO_5022748018" evidence="4">
    <location>
        <begin position="28"/>
        <end position="608"/>
    </location>
</feature>
<proteinExistence type="inferred from homology"/>
<reference evidence="7 8" key="1">
    <citation type="journal article" date="2019" name="Nat. Ecol. Evol.">
        <title>Megaphylogeny resolves global patterns of mushroom evolution.</title>
        <authorList>
            <person name="Varga T."/>
            <person name="Krizsan K."/>
            <person name="Foldi C."/>
            <person name="Dima B."/>
            <person name="Sanchez-Garcia M."/>
            <person name="Sanchez-Ramirez S."/>
            <person name="Szollosi G.J."/>
            <person name="Szarkandi J.G."/>
            <person name="Papp V."/>
            <person name="Albert L."/>
            <person name="Andreopoulos W."/>
            <person name="Angelini C."/>
            <person name="Antonin V."/>
            <person name="Barry K.W."/>
            <person name="Bougher N.L."/>
            <person name="Buchanan P."/>
            <person name="Buyck B."/>
            <person name="Bense V."/>
            <person name="Catcheside P."/>
            <person name="Chovatia M."/>
            <person name="Cooper J."/>
            <person name="Damon W."/>
            <person name="Desjardin D."/>
            <person name="Finy P."/>
            <person name="Geml J."/>
            <person name="Haridas S."/>
            <person name="Hughes K."/>
            <person name="Justo A."/>
            <person name="Karasinski D."/>
            <person name="Kautmanova I."/>
            <person name="Kiss B."/>
            <person name="Kocsube S."/>
            <person name="Kotiranta H."/>
            <person name="LaButti K.M."/>
            <person name="Lechner B.E."/>
            <person name="Liimatainen K."/>
            <person name="Lipzen A."/>
            <person name="Lukacs Z."/>
            <person name="Mihaltcheva S."/>
            <person name="Morgado L.N."/>
            <person name="Niskanen T."/>
            <person name="Noordeloos M.E."/>
            <person name="Ohm R.A."/>
            <person name="Ortiz-Santana B."/>
            <person name="Ovrebo C."/>
            <person name="Racz N."/>
            <person name="Riley R."/>
            <person name="Savchenko A."/>
            <person name="Shiryaev A."/>
            <person name="Soop K."/>
            <person name="Spirin V."/>
            <person name="Szebenyi C."/>
            <person name="Tomsovsky M."/>
            <person name="Tulloss R.E."/>
            <person name="Uehling J."/>
            <person name="Grigoriev I.V."/>
            <person name="Vagvolgyi C."/>
            <person name="Papp T."/>
            <person name="Martin F.M."/>
            <person name="Miettinen O."/>
            <person name="Hibbett D.S."/>
            <person name="Nagy L.G."/>
        </authorList>
    </citation>
    <scope>NUCLEOTIDE SEQUENCE [LARGE SCALE GENOMIC DNA]</scope>
    <source>
        <strain evidence="7 8">CBS 309.79</strain>
    </source>
</reference>
<evidence type="ECO:0000256" key="1">
    <source>
        <dbReference type="ARBA" id="ARBA00010088"/>
    </source>
</evidence>
<dbReference type="InterPro" id="IPR051601">
    <property type="entry name" value="Serine_prot/Carboxylest_S33"/>
</dbReference>
<dbReference type="EMBL" id="ML178847">
    <property type="protein sequence ID" value="TFK97416.1"/>
    <property type="molecule type" value="Genomic_DNA"/>
</dbReference>
<name>A0A5C3Q776_9AGAR</name>
<dbReference type="Proteomes" id="UP000305067">
    <property type="component" value="Unassembled WGS sequence"/>
</dbReference>
<accession>A0A5C3Q776</accession>
<dbReference type="Gene3D" id="3.40.50.1820">
    <property type="entry name" value="alpha/beta hydrolase"/>
    <property type="match status" value="1"/>
</dbReference>
<feature type="domain" description="AB hydrolase-1" evidence="5">
    <location>
        <begin position="95"/>
        <end position="266"/>
    </location>
</feature>
<dbReference type="GO" id="GO:0016787">
    <property type="term" value="F:hydrolase activity"/>
    <property type="evidence" value="ECO:0007669"/>
    <property type="project" value="UniProtKB-KW"/>
</dbReference>